<feature type="compositionally biased region" description="Pro residues" evidence="1">
    <location>
        <begin position="259"/>
        <end position="271"/>
    </location>
</feature>
<dbReference type="AlphaFoldDB" id="A0A1Y2J101"/>
<organism evidence="2 3">
    <name type="scientific">Trametes coccinea (strain BRFM310)</name>
    <name type="common">Pycnoporus coccineus</name>
    <dbReference type="NCBI Taxonomy" id="1353009"/>
    <lineage>
        <taxon>Eukaryota</taxon>
        <taxon>Fungi</taxon>
        <taxon>Dikarya</taxon>
        <taxon>Basidiomycota</taxon>
        <taxon>Agaricomycotina</taxon>
        <taxon>Agaricomycetes</taxon>
        <taxon>Polyporales</taxon>
        <taxon>Polyporaceae</taxon>
        <taxon>Trametes</taxon>
    </lineage>
</organism>
<feature type="compositionally biased region" description="Basic and acidic residues" evidence="1">
    <location>
        <begin position="472"/>
        <end position="483"/>
    </location>
</feature>
<feature type="compositionally biased region" description="Pro residues" evidence="1">
    <location>
        <begin position="806"/>
        <end position="819"/>
    </location>
</feature>
<dbReference type="OrthoDB" id="2758267at2759"/>
<feature type="region of interest" description="Disordered" evidence="1">
    <location>
        <begin position="1"/>
        <end position="154"/>
    </location>
</feature>
<name>A0A1Y2J101_TRAC3</name>
<gene>
    <name evidence="2" type="ORF">PYCCODRAFT_793710</name>
</gene>
<feature type="compositionally biased region" description="Polar residues" evidence="1">
    <location>
        <begin position="707"/>
        <end position="727"/>
    </location>
</feature>
<keyword evidence="3" id="KW-1185">Reference proteome</keyword>
<feature type="compositionally biased region" description="Polar residues" evidence="1">
    <location>
        <begin position="774"/>
        <end position="788"/>
    </location>
</feature>
<feature type="compositionally biased region" description="Polar residues" evidence="1">
    <location>
        <begin position="208"/>
        <end position="229"/>
    </location>
</feature>
<feature type="region of interest" description="Disordered" evidence="1">
    <location>
        <begin position="973"/>
        <end position="1197"/>
    </location>
</feature>
<feature type="compositionally biased region" description="Low complexity" evidence="1">
    <location>
        <begin position="672"/>
        <end position="703"/>
    </location>
</feature>
<protein>
    <submittedName>
        <fullName evidence="2">Uncharacterized protein</fullName>
    </submittedName>
</protein>
<evidence type="ECO:0000313" key="3">
    <source>
        <dbReference type="Proteomes" id="UP000193067"/>
    </source>
</evidence>
<feature type="region of interest" description="Disordered" evidence="1">
    <location>
        <begin position="664"/>
        <end position="886"/>
    </location>
</feature>
<feature type="compositionally biased region" description="Low complexity" evidence="1">
    <location>
        <begin position="614"/>
        <end position="635"/>
    </location>
</feature>
<proteinExistence type="predicted"/>
<dbReference type="Proteomes" id="UP000193067">
    <property type="component" value="Unassembled WGS sequence"/>
</dbReference>
<feature type="region of interest" description="Disordered" evidence="1">
    <location>
        <begin position="167"/>
        <end position="637"/>
    </location>
</feature>
<dbReference type="EMBL" id="KZ084089">
    <property type="protein sequence ID" value="OSD07079.1"/>
    <property type="molecule type" value="Genomic_DNA"/>
</dbReference>
<reference evidence="2 3" key="1">
    <citation type="journal article" date="2015" name="Biotechnol. Biofuels">
        <title>Enhanced degradation of softwood versus hardwood by the white-rot fungus Pycnoporus coccineus.</title>
        <authorList>
            <person name="Couturier M."/>
            <person name="Navarro D."/>
            <person name="Chevret D."/>
            <person name="Henrissat B."/>
            <person name="Piumi F."/>
            <person name="Ruiz-Duenas F.J."/>
            <person name="Martinez A.T."/>
            <person name="Grigoriev I.V."/>
            <person name="Riley R."/>
            <person name="Lipzen A."/>
            <person name="Berrin J.G."/>
            <person name="Master E.R."/>
            <person name="Rosso M.N."/>
        </authorList>
    </citation>
    <scope>NUCLEOTIDE SEQUENCE [LARGE SCALE GENOMIC DNA]</scope>
    <source>
        <strain evidence="2 3">BRFM310</strain>
    </source>
</reference>
<sequence>MHRGVSIPAWTVLREPSEASGAPSGDELESRLSSEMVDEIAPTPQPPARRRPPDQSERPNAVASTSQTVQRPAFVEGSSTGGLPSSSTTVPRNPPSPSFTRRPLSDSGSDGDIRPRKKRKKRILNPEQGPAAARTRVSLDGQPGADDTRPIRLSQLPAKVIPALKSSDALREARRHRRVTMDIGIAAHNSGQPSASQPERRFARHSDATGTPSASQKSIPSLPRSNANAPLQRAQARRRSTNEGRDARPSNGQAGPSSQRPPPTSAVPPSPEVIEILDSDDDPHPPQLTKAPPAPLNIPRRTKYQTNLPPRYREENGVIILTDDDEPAATPKPPATSAPSAPEKRPEEIYQQIRAQVSSLRPVAPLPPETSLPPRSHDHQSPLPQTTAQDEVDAHAILPPVGIRDPQDVEMAEEESVLPEILDEISTKEEPSTVKQQPVDNIAAPQDDPQDHPPDPDLDTMQEDPPLSSREPPQEGHAVEETHTTAPSPLAELPVQTQLTVEPSAAAEDLAKPDSVQKTSSPSLPTRDVDDTSTADQESSEKPPPLSDTIPSDLPNQVPPPRIPAFAVVSRSETASPVSTILDPQLQELVISEGSTGIEQKGEQASSSGLQQFTSSIPPSSCTSSSTSSSSSSQSLRKAAKIRIKAPLYSGPNGFFADVYRLSQKRRQSQTPSASQSRLAASSSTTLTAPPEASSSAAAPISPDVTKVSQMDSPPASKESSAMSDQKSAASVQVQAAPQLRVVDQSNEVPIHTKETELPACQPTKPDEDGPAHNKTSPQAVEELQNTSLDEDQPLEGNSLVAPATAPSPTPSPAHPPAPTAALEYVQAEVPTDQPSADSHLPSKTHALEVPRTGENFDEVRASQVSASDMGENATRGDTPPVENPVPRTLSQIILKAVSEKAHKVVVDLTSEDDPDQDAAKANQPGLQVMQQAILSEISASATASTATTIVTPVTPTTSAASERVKTLDLSEFRKRIRGAQRRPSQLSPIKPREKALPPLPRNLGRPNGLDKPANAAPAYSTPSVQPVLDSSSALAPPPPPPAFVQTDNVAGSSRSDAPALTSTAPMPSPPLAQLQQKPMLPRLRDLMKIAQQAKAQPPRSPPTPPEAADSAQPVPVVVNSGSIEASVPSPSDVHDSSSPAGPSQFAPIVTSASVEMVDEEATPPRSPSPETVEEEECLSLIYPDSAECTPEVEVRD</sequence>
<evidence type="ECO:0000256" key="1">
    <source>
        <dbReference type="SAM" id="MobiDB-lite"/>
    </source>
</evidence>
<feature type="compositionally biased region" description="Polar residues" evidence="1">
    <location>
        <begin position="593"/>
        <end position="613"/>
    </location>
</feature>
<evidence type="ECO:0000313" key="2">
    <source>
        <dbReference type="EMBL" id="OSD07079.1"/>
    </source>
</evidence>
<accession>A0A1Y2J101</accession>
<feature type="compositionally biased region" description="Polar residues" evidence="1">
    <location>
        <begin position="1046"/>
        <end position="1066"/>
    </location>
</feature>
<dbReference type="STRING" id="1353009.A0A1Y2J101"/>
<feature type="compositionally biased region" description="Low complexity" evidence="1">
    <location>
        <begin position="77"/>
        <end position="89"/>
    </location>
</feature>
<feature type="compositionally biased region" description="Low complexity" evidence="1">
    <location>
        <begin position="728"/>
        <end position="737"/>
    </location>
</feature>
<feature type="compositionally biased region" description="Basic and acidic residues" evidence="1">
    <location>
        <begin position="198"/>
        <end position="207"/>
    </location>
</feature>
<feature type="compositionally biased region" description="Acidic residues" evidence="1">
    <location>
        <begin position="408"/>
        <end position="423"/>
    </location>
</feature>
<feature type="compositionally biased region" description="Low complexity" evidence="1">
    <location>
        <begin position="1127"/>
        <end position="1140"/>
    </location>
</feature>